<protein>
    <submittedName>
        <fullName evidence="2">ROK family protein</fullName>
    </submittedName>
</protein>
<keyword evidence="3" id="KW-1185">Reference proteome</keyword>
<organism evidence="2 3">
    <name type="scientific">Tichowtungia aerotolerans</name>
    <dbReference type="NCBI Taxonomy" id="2697043"/>
    <lineage>
        <taxon>Bacteria</taxon>
        <taxon>Pseudomonadati</taxon>
        <taxon>Kiritimatiellota</taxon>
        <taxon>Tichowtungiia</taxon>
        <taxon>Tichowtungiales</taxon>
        <taxon>Tichowtungiaceae</taxon>
        <taxon>Tichowtungia</taxon>
    </lineage>
</organism>
<evidence type="ECO:0000256" key="1">
    <source>
        <dbReference type="ARBA" id="ARBA00006479"/>
    </source>
</evidence>
<dbReference type="PANTHER" id="PTHR18964">
    <property type="entry name" value="ROK (REPRESSOR, ORF, KINASE) FAMILY"/>
    <property type="match status" value="1"/>
</dbReference>
<accession>A0A6P1MBB8</accession>
<evidence type="ECO:0000313" key="2">
    <source>
        <dbReference type="EMBL" id="QHI69834.1"/>
    </source>
</evidence>
<dbReference type="Gene3D" id="3.30.420.40">
    <property type="match status" value="2"/>
</dbReference>
<dbReference type="KEGG" id="taer:GT409_10355"/>
<dbReference type="SUPFAM" id="SSF53067">
    <property type="entry name" value="Actin-like ATPase domain"/>
    <property type="match status" value="1"/>
</dbReference>
<dbReference type="Pfam" id="PF00480">
    <property type="entry name" value="ROK"/>
    <property type="match status" value="1"/>
</dbReference>
<dbReference type="Proteomes" id="UP000464954">
    <property type="component" value="Chromosome"/>
</dbReference>
<evidence type="ECO:0000313" key="3">
    <source>
        <dbReference type="Proteomes" id="UP000464954"/>
    </source>
</evidence>
<dbReference type="InterPro" id="IPR049874">
    <property type="entry name" value="ROK_cs"/>
</dbReference>
<dbReference type="PROSITE" id="PS01125">
    <property type="entry name" value="ROK"/>
    <property type="match status" value="1"/>
</dbReference>
<proteinExistence type="inferred from homology"/>
<dbReference type="RefSeq" id="WP_160629016.1">
    <property type="nucleotide sequence ID" value="NZ_CP047593.1"/>
</dbReference>
<reference evidence="2 3" key="1">
    <citation type="submission" date="2020-01" db="EMBL/GenBank/DDBJ databases">
        <title>Ponticoccus aerotolerans gen. nov., sp. nov., an anaerobic bacterium and proposal of Ponticoccusceae fam. nov., Ponticoccusles ord. nov. and Ponticoccuse classis nov. in the phylum Kiritimatiellaeota.</title>
        <authorList>
            <person name="Zhou L.Y."/>
            <person name="Du Z.J."/>
        </authorList>
    </citation>
    <scope>NUCLEOTIDE SEQUENCE [LARGE SCALE GENOMIC DNA]</scope>
    <source>
        <strain evidence="2 3">S-5007</strain>
    </source>
</reference>
<dbReference type="PANTHER" id="PTHR18964:SF149">
    <property type="entry name" value="BIFUNCTIONAL UDP-N-ACETYLGLUCOSAMINE 2-EPIMERASE_N-ACETYLMANNOSAMINE KINASE"/>
    <property type="match status" value="1"/>
</dbReference>
<gene>
    <name evidence="2" type="ORF">GT409_10355</name>
</gene>
<comment type="similarity">
    <text evidence="1">Belongs to the ROK (NagC/XylR) family.</text>
</comment>
<sequence>MILGVDIGGTKTAVALADGKGSVLSSARFPTDVQSPEVTLSLAVENLNALIKEAAIAPSSFQALGISAMGPMSSAAQVIHETKKLPGWADFPVGRFFKDAFGCPVFMENDANAAGLAEYFFGAHKGKDLIYLTMSTGIGAGIICNGLLLSGANDLAGEVGHMCLVPDGRACFCGKQGCWQAYCGGRQMELHIRDMLRKKTAETAILDDVGGDVEQVTIQGICKAVRDGDALACEQWEEFIDRCAQGVGILMQCFNPSAIVMGTIAVYDGDLFIPQMKERLTQYAWPRTTEGCVIEPTVLRNIGELSGVAVALNGLDCLVK</sequence>
<dbReference type="AlphaFoldDB" id="A0A6P1MBB8"/>
<name>A0A6P1MBB8_9BACT</name>
<dbReference type="InterPro" id="IPR043129">
    <property type="entry name" value="ATPase_NBD"/>
</dbReference>
<dbReference type="EMBL" id="CP047593">
    <property type="protein sequence ID" value="QHI69834.1"/>
    <property type="molecule type" value="Genomic_DNA"/>
</dbReference>
<dbReference type="InterPro" id="IPR000600">
    <property type="entry name" value="ROK"/>
</dbReference>